<dbReference type="InterPro" id="IPR002557">
    <property type="entry name" value="Chitin-bd_dom"/>
</dbReference>
<dbReference type="Pfam" id="PF00704">
    <property type="entry name" value="Glyco_hydro_18"/>
    <property type="match status" value="2"/>
</dbReference>
<dbReference type="InterPro" id="IPR050314">
    <property type="entry name" value="Glycosyl_Hydrlase_18"/>
</dbReference>
<dbReference type="PANTHER" id="PTHR11177">
    <property type="entry name" value="CHITINASE"/>
    <property type="match status" value="1"/>
</dbReference>
<dbReference type="GO" id="GO:0006032">
    <property type="term" value="P:chitin catabolic process"/>
    <property type="evidence" value="ECO:0007669"/>
    <property type="project" value="UniProtKB-KW"/>
</dbReference>
<feature type="domain" description="GH18" evidence="13">
    <location>
        <begin position="10"/>
        <end position="367"/>
    </location>
</feature>
<dbReference type="InterPro" id="IPR029070">
    <property type="entry name" value="Chitinase_insertion_sf"/>
</dbReference>
<dbReference type="FunFam" id="3.20.20.80:FF:000007">
    <property type="entry name" value="Acidic mammalian chitinase"/>
    <property type="match status" value="1"/>
</dbReference>
<dbReference type="SUPFAM" id="SSF57625">
    <property type="entry name" value="Invertebrate chitin-binding proteins"/>
    <property type="match status" value="1"/>
</dbReference>
<evidence type="ECO:0000256" key="3">
    <source>
        <dbReference type="ARBA" id="ARBA00012729"/>
    </source>
</evidence>
<keyword evidence="15" id="KW-1185">Reference proteome</keyword>
<dbReference type="AlphaFoldDB" id="A0A8T2PM70"/>
<comment type="caution">
    <text evidence="14">The sequence shown here is derived from an EMBL/GenBank/DDBJ whole genome shotgun (WGS) entry which is preliminary data.</text>
</comment>
<proteinExistence type="inferred from homology"/>
<evidence type="ECO:0000256" key="8">
    <source>
        <dbReference type="ARBA" id="ARBA00023157"/>
    </source>
</evidence>
<dbReference type="Proteomes" id="UP000824540">
    <property type="component" value="Unassembled WGS sequence"/>
</dbReference>
<dbReference type="InterPro" id="IPR001579">
    <property type="entry name" value="Glyco_hydro_18_chit_AS"/>
</dbReference>
<feature type="non-terminal residue" evidence="14">
    <location>
        <position position="1"/>
    </location>
</feature>
<dbReference type="GO" id="GO:0005576">
    <property type="term" value="C:extracellular region"/>
    <property type="evidence" value="ECO:0007669"/>
    <property type="project" value="InterPro"/>
</dbReference>
<dbReference type="GO" id="GO:0008843">
    <property type="term" value="F:endochitinase activity"/>
    <property type="evidence" value="ECO:0007669"/>
    <property type="project" value="UniProtKB-EC"/>
</dbReference>
<sequence length="635" mass="71167">MITYALGAATEMGCYFTNWSQYRPGTGKYLPANVDPFLCTHLLYAFAIINHANELVTYEWNDETLYKAFNGLKSKFSIMVSSPANRQKFIQSSISFLRTHGFDGLDLDWEYPGSRGSPPEDKQRFTLLCKELIEAYEAEAKATGRNRLLLSAAVAAGKGTIDAGYEIAEIGKYLDFINVMTYDFHGTWNSFTGHNSPLYRGSEDKGDLIYFNTDYAMRYWRDNGIPVEKLRMGFATYGRTFRLASSASNGVGAPTTGAAAAGPYTREAGFWSYYEVGISQAQPKRRFLQGTTIQWIVDQKVPYAAKGNEWVGFDTQESYEIKVKYLKDNKFGGAFVWALDLDDFAGQFCGQGNYPLMSHLHKLLNIVLPPLPPTTTPKPGQPTPAPTTTTTTTTTHAPGTGFCAGKPDGVYANPDDNTSFYECAGGKTFLKRCGAGTVFEDSCKCCTWPKYLDFVNVMTFDFHGRWESFTGHHSPLYQGSHDQGDHIYANIDFSMKYWRNQGMPVDKLHMGFATFGRSFTLASNDHSPGALTKGWASAGPYTQEMGFWAYYEICSFLQGTTVQWIEEQKVPYAVKGDEWVGFDNQRSCETKIQYLKRNNFGGAFVWALDMDDFEGQFCGQGKYPLIKHLQTLLDV</sequence>
<dbReference type="OrthoDB" id="76388at2759"/>
<keyword evidence="10" id="KW-0119">Carbohydrate metabolism</keyword>
<feature type="region of interest" description="Disordered" evidence="11">
    <location>
        <begin position="371"/>
        <end position="399"/>
    </location>
</feature>
<evidence type="ECO:0000313" key="14">
    <source>
        <dbReference type="EMBL" id="KAG9352781.1"/>
    </source>
</evidence>
<dbReference type="SMART" id="SM00636">
    <property type="entry name" value="Glyco_18"/>
    <property type="match status" value="2"/>
</dbReference>
<evidence type="ECO:0000313" key="15">
    <source>
        <dbReference type="Proteomes" id="UP000824540"/>
    </source>
</evidence>
<keyword evidence="8" id="KW-1015">Disulfide bond</keyword>
<dbReference type="CDD" id="cd02872">
    <property type="entry name" value="GH18_chitolectin_chitotriosidase"/>
    <property type="match status" value="1"/>
</dbReference>
<evidence type="ECO:0000256" key="7">
    <source>
        <dbReference type="ARBA" id="ARBA00023024"/>
    </source>
</evidence>
<dbReference type="PROSITE" id="PS01095">
    <property type="entry name" value="GH18_1"/>
    <property type="match status" value="1"/>
</dbReference>
<keyword evidence="10" id="KW-0624">Polysaccharide degradation</keyword>
<keyword evidence="7" id="KW-0146">Chitin degradation</keyword>
<dbReference type="PROSITE" id="PS51910">
    <property type="entry name" value="GH18_2"/>
    <property type="match status" value="2"/>
</dbReference>
<evidence type="ECO:0000259" key="12">
    <source>
        <dbReference type="PROSITE" id="PS50940"/>
    </source>
</evidence>
<feature type="domain" description="Chitin-binding type-2" evidence="12">
    <location>
        <begin position="400"/>
        <end position="456"/>
    </location>
</feature>
<dbReference type="InterPro" id="IPR001223">
    <property type="entry name" value="Glyco_hydro18_cat"/>
</dbReference>
<keyword evidence="4" id="KW-0147">Chitin-binding</keyword>
<protein>
    <recommendedName>
        <fullName evidence="3">chitinase</fullName>
        <ecNumber evidence="3">3.2.1.14</ecNumber>
    </recommendedName>
</protein>
<evidence type="ECO:0000256" key="9">
    <source>
        <dbReference type="ARBA" id="ARBA00023295"/>
    </source>
</evidence>
<reference evidence="14" key="1">
    <citation type="thesis" date="2021" institute="BYU ScholarsArchive" country="Provo, UT, USA">
        <title>Applications of and Algorithms for Genome Assembly and Genomic Analyses with an Emphasis on Marine Teleosts.</title>
        <authorList>
            <person name="Pickett B.D."/>
        </authorList>
    </citation>
    <scope>NUCLEOTIDE SEQUENCE</scope>
    <source>
        <strain evidence="14">HI-2016</strain>
    </source>
</reference>
<dbReference type="SUPFAM" id="SSF51445">
    <property type="entry name" value="(Trans)glycosidases"/>
    <property type="match status" value="2"/>
</dbReference>
<feature type="compositionally biased region" description="Pro residues" evidence="11">
    <location>
        <begin position="371"/>
        <end position="385"/>
    </location>
</feature>
<evidence type="ECO:0000256" key="6">
    <source>
        <dbReference type="ARBA" id="ARBA00022801"/>
    </source>
</evidence>
<dbReference type="GO" id="GO:0008061">
    <property type="term" value="F:chitin binding"/>
    <property type="evidence" value="ECO:0007669"/>
    <property type="project" value="UniProtKB-KW"/>
</dbReference>
<dbReference type="InterPro" id="IPR017853">
    <property type="entry name" value="GH"/>
</dbReference>
<evidence type="ECO:0000256" key="11">
    <source>
        <dbReference type="SAM" id="MobiDB-lite"/>
    </source>
</evidence>
<evidence type="ECO:0000256" key="1">
    <source>
        <dbReference type="ARBA" id="ARBA00000822"/>
    </source>
</evidence>
<comment type="similarity">
    <text evidence="2">Belongs to the glycosyl hydrolase 18 family. Chitinase class II subfamily.</text>
</comment>
<evidence type="ECO:0000256" key="5">
    <source>
        <dbReference type="ARBA" id="ARBA00022729"/>
    </source>
</evidence>
<gene>
    <name evidence="14" type="ORF">JZ751_017357</name>
</gene>
<evidence type="ECO:0000256" key="10">
    <source>
        <dbReference type="ARBA" id="ARBA00023326"/>
    </source>
</evidence>
<accession>A0A8T2PM70</accession>
<dbReference type="PROSITE" id="PS50940">
    <property type="entry name" value="CHIT_BIND_II"/>
    <property type="match status" value="1"/>
</dbReference>
<keyword evidence="9" id="KW-0326">Glycosidase</keyword>
<comment type="catalytic activity">
    <reaction evidence="1">
        <text>Random endo-hydrolysis of N-acetyl-beta-D-glucosaminide (1-&gt;4)-beta-linkages in chitin and chitodextrins.</text>
        <dbReference type="EC" id="3.2.1.14"/>
    </reaction>
</comment>
<dbReference type="Gene3D" id="3.20.20.80">
    <property type="entry name" value="Glycosidases"/>
    <property type="match status" value="3"/>
</dbReference>
<dbReference type="EMBL" id="JAFBMS010000004">
    <property type="protein sequence ID" value="KAG9352781.1"/>
    <property type="molecule type" value="Genomic_DNA"/>
</dbReference>
<name>A0A8T2PM70_9TELE</name>
<evidence type="ECO:0000256" key="2">
    <source>
        <dbReference type="ARBA" id="ARBA00009121"/>
    </source>
</evidence>
<keyword evidence="5" id="KW-0732">Signal</keyword>
<keyword evidence="6" id="KW-0378">Hydrolase</keyword>
<feature type="compositionally biased region" description="Low complexity" evidence="11">
    <location>
        <begin position="386"/>
        <end position="399"/>
    </location>
</feature>
<dbReference type="Gene3D" id="3.10.50.10">
    <property type="match status" value="1"/>
</dbReference>
<evidence type="ECO:0000256" key="4">
    <source>
        <dbReference type="ARBA" id="ARBA00022669"/>
    </source>
</evidence>
<dbReference type="InterPro" id="IPR036508">
    <property type="entry name" value="Chitin-bd_dom_sf"/>
</dbReference>
<dbReference type="GO" id="GO:0000272">
    <property type="term" value="P:polysaccharide catabolic process"/>
    <property type="evidence" value="ECO:0007669"/>
    <property type="project" value="UniProtKB-KW"/>
</dbReference>
<dbReference type="SUPFAM" id="SSF54556">
    <property type="entry name" value="Chitinase insertion domain"/>
    <property type="match status" value="2"/>
</dbReference>
<dbReference type="FunFam" id="3.10.50.10:FF:000001">
    <property type="entry name" value="Chitinase 3-like 1"/>
    <property type="match status" value="2"/>
</dbReference>
<evidence type="ECO:0000259" key="13">
    <source>
        <dbReference type="PROSITE" id="PS51910"/>
    </source>
</evidence>
<dbReference type="InterPro" id="IPR011583">
    <property type="entry name" value="Chitinase_II/V-like_cat"/>
</dbReference>
<feature type="domain" description="GH18" evidence="13">
    <location>
        <begin position="450"/>
        <end position="635"/>
    </location>
</feature>
<organism evidence="14 15">
    <name type="scientific">Albula glossodonta</name>
    <name type="common">roundjaw bonefish</name>
    <dbReference type="NCBI Taxonomy" id="121402"/>
    <lineage>
        <taxon>Eukaryota</taxon>
        <taxon>Metazoa</taxon>
        <taxon>Chordata</taxon>
        <taxon>Craniata</taxon>
        <taxon>Vertebrata</taxon>
        <taxon>Euteleostomi</taxon>
        <taxon>Actinopterygii</taxon>
        <taxon>Neopterygii</taxon>
        <taxon>Teleostei</taxon>
        <taxon>Albuliformes</taxon>
        <taxon>Albulidae</taxon>
        <taxon>Albula</taxon>
    </lineage>
</organism>
<dbReference type="EC" id="3.2.1.14" evidence="3"/>
<dbReference type="SMART" id="SM00494">
    <property type="entry name" value="ChtBD2"/>
    <property type="match status" value="1"/>
</dbReference>
<dbReference type="PANTHER" id="PTHR11177:SF379">
    <property type="entry name" value="CHITINASE"/>
    <property type="match status" value="1"/>
</dbReference>